<evidence type="ECO:0000256" key="1">
    <source>
        <dbReference type="SAM" id="MobiDB-lite"/>
    </source>
</evidence>
<name>A0A1R4K0S6_9ACTN</name>
<dbReference type="Proteomes" id="UP000188342">
    <property type="component" value="Unassembled WGS sequence"/>
</dbReference>
<evidence type="ECO:0000313" key="2">
    <source>
        <dbReference type="EMBL" id="SJN37818.1"/>
    </source>
</evidence>
<evidence type="ECO:0000313" key="3">
    <source>
        <dbReference type="Proteomes" id="UP000188342"/>
    </source>
</evidence>
<proteinExistence type="predicted"/>
<reference evidence="2 3" key="1">
    <citation type="submission" date="2017-02" db="EMBL/GenBank/DDBJ databases">
        <authorList>
            <person name="Peterson S.W."/>
        </authorList>
    </citation>
    <scope>NUCLEOTIDE SEQUENCE [LARGE SCALE GENOMIC DNA]</scope>
    <source>
        <strain evidence="2 3">LSP_Lj1</strain>
    </source>
</reference>
<dbReference type="EMBL" id="FUKQ01000040">
    <property type="protein sequence ID" value="SJN37818.1"/>
    <property type="molecule type" value="Genomic_DNA"/>
</dbReference>
<keyword evidence="3" id="KW-1185">Reference proteome</keyword>
<organism evidence="2 3">
    <name type="scientific">Luteococcus japonicus LSP_Lj1</name>
    <dbReference type="NCBI Taxonomy" id="1255658"/>
    <lineage>
        <taxon>Bacteria</taxon>
        <taxon>Bacillati</taxon>
        <taxon>Actinomycetota</taxon>
        <taxon>Actinomycetes</taxon>
        <taxon>Propionibacteriales</taxon>
        <taxon>Propionibacteriaceae</taxon>
        <taxon>Luteococcus</taxon>
    </lineage>
</organism>
<dbReference type="STRING" id="1255658.FM114_10640"/>
<feature type="compositionally biased region" description="Basic and acidic residues" evidence="1">
    <location>
        <begin position="63"/>
        <end position="74"/>
    </location>
</feature>
<sequence length="86" mass="9636">MRGRSAVRSSGVDVIWPQADTSGPASTRTSGTRRQSSRWRIPTGTQLGYSKDIASPFEGVGSEPRDVLPEDRARGSRSFWLTRRRW</sequence>
<gene>
    <name evidence="2" type="ORF">FM114_10640</name>
</gene>
<feature type="region of interest" description="Disordered" evidence="1">
    <location>
        <begin position="1"/>
        <end position="74"/>
    </location>
</feature>
<accession>A0A1R4K0S6</accession>
<protein>
    <submittedName>
        <fullName evidence="2">Uncharacterized protein</fullName>
    </submittedName>
</protein>
<dbReference type="AlphaFoldDB" id="A0A1R4K0S6"/>